<dbReference type="ExpressionAtlas" id="A0A3L6G220">
    <property type="expression patterns" value="baseline"/>
</dbReference>
<dbReference type="Proteomes" id="UP000251960">
    <property type="component" value="Chromosome 2"/>
</dbReference>
<dbReference type="AlphaFoldDB" id="A0A3L6G220"/>
<comment type="caution">
    <text evidence="2">The sequence shown here is derived from an EMBL/GenBank/DDBJ whole genome shotgun (WGS) entry which is preliminary data.</text>
</comment>
<dbReference type="PANTHER" id="PTHR45786">
    <property type="entry name" value="DNA BINDING PROTEIN-LIKE"/>
    <property type="match status" value="1"/>
</dbReference>
<accession>A0A3L6G220</accession>
<feature type="domain" description="Helitron helicase-like" evidence="1">
    <location>
        <begin position="384"/>
        <end position="545"/>
    </location>
</feature>
<name>A0A3L6G220_MAIZE</name>
<dbReference type="InterPro" id="IPR025476">
    <property type="entry name" value="Helitron_helicase-like"/>
</dbReference>
<gene>
    <name evidence="2" type="ORF">Zm00014a_005397</name>
</gene>
<evidence type="ECO:0000313" key="2">
    <source>
        <dbReference type="EMBL" id="PWZ40474.1"/>
    </source>
</evidence>
<dbReference type="PANTHER" id="PTHR45786:SF74">
    <property type="entry name" value="ATP-DEPENDENT DNA HELICASE"/>
    <property type="match status" value="1"/>
</dbReference>
<organism evidence="2 3">
    <name type="scientific">Zea mays</name>
    <name type="common">Maize</name>
    <dbReference type="NCBI Taxonomy" id="4577"/>
    <lineage>
        <taxon>Eukaryota</taxon>
        <taxon>Viridiplantae</taxon>
        <taxon>Streptophyta</taxon>
        <taxon>Embryophyta</taxon>
        <taxon>Tracheophyta</taxon>
        <taxon>Spermatophyta</taxon>
        <taxon>Magnoliopsida</taxon>
        <taxon>Liliopsida</taxon>
        <taxon>Poales</taxon>
        <taxon>Poaceae</taxon>
        <taxon>PACMAD clade</taxon>
        <taxon>Panicoideae</taxon>
        <taxon>Andropogonodae</taxon>
        <taxon>Andropogoneae</taxon>
        <taxon>Tripsacinae</taxon>
        <taxon>Zea</taxon>
    </lineage>
</organism>
<reference evidence="2 3" key="1">
    <citation type="journal article" date="2018" name="Nat. Genet.">
        <title>Extensive intraspecific gene order and gene structural variations between Mo17 and other maize genomes.</title>
        <authorList>
            <person name="Sun S."/>
            <person name="Zhou Y."/>
            <person name="Chen J."/>
            <person name="Shi J."/>
            <person name="Zhao H."/>
            <person name="Zhao H."/>
            <person name="Song W."/>
            <person name="Zhang M."/>
            <person name="Cui Y."/>
            <person name="Dong X."/>
            <person name="Liu H."/>
            <person name="Ma X."/>
            <person name="Jiao Y."/>
            <person name="Wang B."/>
            <person name="Wei X."/>
            <person name="Stein J.C."/>
            <person name="Glaubitz J.C."/>
            <person name="Lu F."/>
            <person name="Yu G."/>
            <person name="Liang C."/>
            <person name="Fengler K."/>
            <person name="Li B."/>
            <person name="Rafalski A."/>
            <person name="Schnable P.S."/>
            <person name="Ware D.H."/>
            <person name="Buckler E.S."/>
            <person name="Lai J."/>
        </authorList>
    </citation>
    <scope>NUCLEOTIDE SEQUENCE [LARGE SCALE GENOMIC DNA]</scope>
    <source>
        <strain evidence="3">cv. Missouri 17</strain>
        <tissue evidence="2">Seedling</tissue>
    </source>
</reference>
<sequence length="553" mass="62854">MRGTSNDASNSALVVITDLDHRQMPLQGTSNSMFDFPMLTAGRGVTIYNASSHRNANLARQHRPPRNIRVPMQCAYLSDDYVAALKASYPRRSNHGTPDYNCQMCGALFWYGERSRGTVRNMSLQYYNCCKGGKVYLPPYKERPEPLKSLARFDGNTREKFFIANIRQYNCLFAFTSMGAKIDNTANDGRGPPLFKICGQVHHRIGSLLPEEGSAPQFLQLYIYDTANEVQNRLKCLHSTKEPVQALDPVIVQELIKMLDDYNPFAKKFRMARDRLCDYENEDFIIRIIGAREGDPVQYSLPTTDELAMLVCGDLSLDTFKRDIIIQKHNKDLKRISSLHPAYMPLQYPLLFPFGERGFQVGVPYVGLENANNNSRSHMTMQDFFSYRFHYKKNEPNPFLSYGLLSSQAKVDARAAIDESRLQYILQNQNNLRTESIQGISDAVGRGCIDGEEMGQRVILPASHIGGRRYMFQNYHDGLAICRVYGPPDFFVTFTCNPNWPEIVESLFEPGQKASDRSDIITRVFHLKLDDLLGDIRSGDIFGRQLAGTIISF</sequence>
<evidence type="ECO:0000313" key="3">
    <source>
        <dbReference type="Proteomes" id="UP000251960"/>
    </source>
</evidence>
<protein>
    <recommendedName>
        <fullName evidence="1">Helitron helicase-like domain-containing protein</fullName>
    </recommendedName>
</protein>
<proteinExistence type="predicted"/>
<dbReference type="EMBL" id="NCVQ01000003">
    <property type="protein sequence ID" value="PWZ40474.1"/>
    <property type="molecule type" value="Genomic_DNA"/>
</dbReference>
<dbReference type="Pfam" id="PF14214">
    <property type="entry name" value="Helitron_like_N"/>
    <property type="match status" value="1"/>
</dbReference>
<evidence type="ECO:0000259" key="1">
    <source>
        <dbReference type="Pfam" id="PF14214"/>
    </source>
</evidence>